<gene>
    <name evidence="1" type="ORF">DW137_02690</name>
</gene>
<protein>
    <submittedName>
        <fullName evidence="1">Uncharacterized protein</fullName>
    </submittedName>
</protein>
<evidence type="ECO:0000313" key="2">
    <source>
        <dbReference type="Proteomes" id="UP000283727"/>
    </source>
</evidence>
<comment type="caution">
    <text evidence="1">The sequence shown here is derived from an EMBL/GenBank/DDBJ whole genome shotgun (WGS) entry which is preliminary data.</text>
</comment>
<dbReference type="Proteomes" id="UP000283727">
    <property type="component" value="Unassembled WGS sequence"/>
</dbReference>
<reference evidence="1 2" key="1">
    <citation type="submission" date="2018-08" db="EMBL/GenBank/DDBJ databases">
        <title>A genome reference for cultivated species of the human gut microbiota.</title>
        <authorList>
            <person name="Zou Y."/>
            <person name="Xue W."/>
            <person name="Luo G."/>
        </authorList>
    </citation>
    <scope>NUCLEOTIDE SEQUENCE [LARGE SCALE GENOMIC DNA]</scope>
    <source>
        <strain evidence="1 2">AM12-10</strain>
    </source>
</reference>
<name>A0A415C8J3_BIFBI</name>
<proteinExistence type="predicted"/>
<dbReference type="EMBL" id="QRLR01000001">
    <property type="protein sequence ID" value="RHJ24964.1"/>
    <property type="molecule type" value="Genomic_DNA"/>
</dbReference>
<sequence length="60" mass="6568">MRLSIESIAAPIARCSFKDGTKVNSSRKSAVTSSCIMVDAFVERVKTSFISFSLLMACFQ</sequence>
<accession>A0A415C8J3</accession>
<organism evidence="1 2">
    <name type="scientific">Bifidobacterium bifidum</name>
    <dbReference type="NCBI Taxonomy" id="1681"/>
    <lineage>
        <taxon>Bacteria</taxon>
        <taxon>Bacillati</taxon>
        <taxon>Actinomycetota</taxon>
        <taxon>Actinomycetes</taxon>
        <taxon>Bifidobacteriales</taxon>
        <taxon>Bifidobacteriaceae</taxon>
        <taxon>Bifidobacterium</taxon>
    </lineage>
</organism>
<evidence type="ECO:0000313" key="1">
    <source>
        <dbReference type="EMBL" id="RHJ24964.1"/>
    </source>
</evidence>
<dbReference type="AlphaFoldDB" id="A0A415C8J3"/>